<feature type="domain" description="Toprim" evidence="1">
    <location>
        <begin position="44"/>
        <end position="125"/>
    </location>
</feature>
<evidence type="ECO:0000259" key="1">
    <source>
        <dbReference type="Pfam" id="PF13362"/>
    </source>
</evidence>
<dbReference type="RefSeq" id="WP_184248983.1">
    <property type="nucleotide sequence ID" value="NZ_JACHLR010000020.1"/>
</dbReference>
<keyword evidence="3" id="KW-1185">Reference proteome</keyword>
<dbReference type="InterPro" id="IPR006171">
    <property type="entry name" value="TOPRIM_dom"/>
</dbReference>
<protein>
    <recommendedName>
        <fullName evidence="1">Toprim domain-containing protein</fullName>
    </recommendedName>
</protein>
<evidence type="ECO:0000313" key="3">
    <source>
        <dbReference type="Proteomes" id="UP000555448"/>
    </source>
</evidence>
<gene>
    <name evidence="2" type="ORF">HNO88_003701</name>
</gene>
<comment type="caution">
    <text evidence="2">The sequence shown here is derived from an EMBL/GenBank/DDBJ whole genome shotgun (WGS) entry which is preliminary data.</text>
</comment>
<proteinExistence type="predicted"/>
<dbReference type="InterPro" id="IPR034154">
    <property type="entry name" value="TOPRIM_DnaG/twinkle"/>
</dbReference>
<reference evidence="2 3" key="1">
    <citation type="submission" date="2020-08" db="EMBL/GenBank/DDBJ databases">
        <title>Functional genomics of gut bacteria from endangered species of beetles.</title>
        <authorList>
            <person name="Carlos-Shanley C."/>
        </authorList>
    </citation>
    <scope>NUCLEOTIDE SEQUENCE [LARGE SCALE GENOMIC DNA]</scope>
    <source>
        <strain evidence="2 3">S00245</strain>
    </source>
</reference>
<dbReference type="Pfam" id="PF13362">
    <property type="entry name" value="Toprim_3"/>
    <property type="match status" value="1"/>
</dbReference>
<dbReference type="CDD" id="cd01029">
    <property type="entry name" value="TOPRIM_primases"/>
    <property type="match status" value="1"/>
</dbReference>
<evidence type="ECO:0000313" key="2">
    <source>
        <dbReference type="EMBL" id="MBB4860358.1"/>
    </source>
</evidence>
<dbReference type="Proteomes" id="UP000555448">
    <property type="component" value="Unassembled WGS sequence"/>
</dbReference>
<sequence length="128" mass="14359">MRYDLGDTFAFYAGVRNFTNQGPDIGFETIVPISPFGRFFYAGAESFEDAACYTRVKGVPAWAALRNARLHLIDTPKHVRTIVIAQDNDSEGDVRVGRAVEVYREQGFKVGRHSPHSHEDWGAIPMEV</sequence>
<organism evidence="2 3">
    <name type="scientific">Novosphingobium chloroacetimidivorans</name>
    <dbReference type="NCBI Taxonomy" id="1428314"/>
    <lineage>
        <taxon>Bacteria</taxon>
        <taxon>Pseudomonadati</taxon>
        <taxon>Pseudomonadota</taxon>
        <taxon>Alphaproteobacteria</taxon>
        <taxon>Sphingomonadales</taxon>
        <taxon>Sphingomonadaceae</taxon>
        <taxon>Novosphingobium</taxon>
    </lineage>
</organism>
<accession>A0A7W7KE17</accession>
<dbReference type="AlphaFoldDB" id="A0A7W7KE17"/>
<dbReference type="EMBL" id="JACHLR010000020">
    <property type="protein sequence ID" value="MBB4860358.1"/>
    <property type="molecule type" value="Genomic_DNA"/>
</dbReference>
<name>A0A7W7KE17_9SPHN</name>